<proteinExistence type="predicted"/>
<dbReference type="EMBL" id="NIXT01000018">
    <property type="protein sequence ID" value="OXE34716.1"/>
    <property type="molecule type" value="Genomic_DNA"/>
</dbReference>
<accession>A0A227JHS1</accession>
<gene>
    <name evidence="1" type="ORF">CA163_00915</name>
</gene>
<sequence length="64" mass="7244">MVNLIFDSVLWILGDIPLNDAKLTPIRRQKIVKKNGKTGGKMHLMNLHRPSIKLHFSPALCPLN</sequence>
<name>A0A227JHS1_VIBPH</name>
<protein>
    <submittedName>
        <fullName evidence="1">Uncharacterized protein</fullName>
    </submittedName>
</protein>
<evidence type="ECO:0000313" key="1">
    <source>
        <dbReference type="EMBL" id="OXE34716.1"/>
    </source>
</evidence>
<evidence type="ECO:0000313" key="2">
    <source>
        <dbReference type="Proteomes" id="UP000214596"/>
    </source>
</evidence>
<reference evidence="1 2" key="1">
    <citation type="journal article" date="2017" name="Appl. Environ. Microbiol.">
        <title>Parallel evolution of two clades of a major Atlantic endemic Vibrio parahaemolyticus pathogen lineage by independent acquisition of related pathogenicity islands.</title>
        <authorList>
            <person name="Xu F."/>
            <person name="Gonzalez-Escalona N."/>
            <person name="Drees K.P."/>
            <person name="Sebra R.P."/>
            <person name="Cooper V.S."/>
            <person name="Jones S.H."/>
            <person name="Whistler C.A."/>
        </authorList>
    </citation>
    <scope>NUCLEOTIDE SEQUENCE [LARGE SCALE GENOMIC DNA]</scope>
    <source>
        <strain evidence="1 2">MAVP-3</strain>
    </source>
</reference>
<dbReference type="Proteomes" id="UP000214596">
    <property type="component" value="Unassembled WGS sequence"/>
</dbReference>
<dbReference type="AlphaFoldDB" id="A0A227JHS1"/>
<comment type="caution">
    <text evidence="1">The sequence shown here is derived from an EMBL/GenBank/DDBJ whole genome shotgun (WGS) entry which is preliminary data.</text>
</comment>
<organism evidence="1 2">
    <name type="scientific">Vibrio parahaemolyticus</name>
    <dbReference type="NCBI Taxonomy" id="670"/>
    <lineage>
        <taxon>Bacteria</taxon>
        <taxon>Pseudomonadati</taxon>
        <taxon>Pseudomonadota</taxon>
        <taxon>Gammaproteobacteria</taxon>
        <taxon>Vibrionales</taxon>
        <taxon>Vibrionaceae</taxon>
        <taxon>Vibrio</taxon>
    </lineage>
</organism>